<evidence type="ECO:0000256" key="4">
    <source>
        <dbReference type="ARBA" id="ARBA00012744"/>
    </source>
</evidence>
<proteinExistence type="inferred from homology"/>
<evidence type="ECO:0000259" key="13">
    <source>
        <dbReference type="PROSITE" id="PS51164"/>
    </source>
</evidence>
<dbReference type="PANTHER" id="PTHR42715:SF2">
    <property type="entry name" value="BETA-GLUCOSIDASE F-RELATED"/>
    <property type="match status" value="1"/>
</dbReference>
<evidence type="ECO:0000256" key="2">
    <source>
        <dbReference type="ARBA" id="ARBA00004987"/>
    </source>
</evidence>
<evidence type="ECO:0000256" key="1">
    <source>
        <dbReference type="ARBA" id="ARBA00000448"/>
    </source>
</evidence>
<dbReference type="PROSITE" id="PS51164">
    <property type="entry name" value="CBM1_2"/>
    <property type="match status" value="1"/>
</dbReference>
<evidence type="ECO:0000313" key="14">
    <source>
        <dbReference type="EMBL" id="TEB39167.1"/>
    </source>
</evidence>
<dbReference type="Gene3D" id="3.40.50.1700">
    <property type="entry name" value="Glycoside hydrolase family 3 C-terminal domain"/>
    <property type="match status" value="1"/>
</dbReference>
<comment type="pathway">
    <text evidence="2">Glycan metabolism; cellulose degradation.</text>
</comment>
<comment type="caution">
    <text evidence="14">The sequence shown here is derived from an EMBL/GenBank/DDBJ whole genome shotgun (WGS) entry which is preliminary data.</text>
</comment>
<dbReference type="SUPFAM" id="SSF51445">
    <property type="entry name" value="(Trans)glycosidases"/>
    <property type="match status" value="1"/>
</dbReference>
<keyword evidence="15" id="KW-1185">Reference proteome</keyword>
<feature type="chain" id="PRO_5021291506" description="beta-glucosidase" evidence="12">
    <location>
        <begin position="18"/>
        <end position="796"/>
    </location>
</feature>
<dbReference type="GO" id="GO:0030245">
    <property type="term" value="P:cellulose catabolic process"/>
    <property type="evidence" value="ECO:0007669"/>
    <property type="project" value="UniProtKB-KW"/>
</dbReference>
<dbReference type="EMBL" id="QPFP01000002">
    <property type="protein sequence ID" value="TEB39167.1"/>
    <property type="molecule type" value="Genomic_DNA"/>
</dbReference>
<keyword evidence="5 12" id="KW-0732">Signal</keyword>
<dbReference type="PRINTS" id="PR00133">
    <property type="entry name" value="GLHYDRLASE3"/>
</dbReference>
<dbReference type="InterPro" id="IPR001764">
    <property type="entry name" value="Glyco_hydro_3_N"/>
</dbReference>
<protein>
    <recommendedName>
        <fullName evidence="4">beta-glucosidase</fullName>
        <ecNumber evidence="4">3.2.1.21</ecNumber>
    </recommendedName>
</protein>
<evidence type="ECO:0000256" key="3">
    <source>
        <dbReference type="ARBA" id="ARBA00005336"/>
    </source>
</evidence>
<keyword evidence="10" id="KW-0624">Polysaccharide degradation</keyword>
<dbReference type="SMART" id="SM01217">
    <property type="entry name" value="Fn3_like"/>
    <property type="match status" value="1"/>
</dbReference>
<dbReference type="InterPro" id="IPR000254">
    <property type="entry name" value="CBD"/>
</dbReference>
<dbReference type="Gene3D" id="2.60.40.10">
    <property type="entry name" value="Immunoglobulins"/>
    <property type="match status" value="1"/>
</dbReference>
<dbReference type="EC" id="3.2.1.21" evidence="4"/>
<dbReference type="InterPro" id="IPR036881">
    <property type="entry name" value="Glyco_hydro_3_C_sf"/>
</dbReference>
<dbReference type="OrthoDB" id="416222at2759"/>
<evidence type="ECO:0000256" key="10">
    <source>
        <dbReference type="ARBA" id="ARBA00023326"/>
    </source>
</evidence>
<dbReference type="SUPFAM" id="SSF52279">
    <property type="entry name" value="Beta-D-glucan exohydrolase, C-terminal domain"/>
    <property type="match status" value="1"/>
</dbReference>
<evidence type="ECO:0000313" key="15">
    <source>
        <dbReference type="Proteomes" id="UP000298030"/>
    </source>
</evidence>
<dbReference type="InterPro" id="IPR017853">
    <property type="entry name" value="GH"/>
</dbReference>
<dbReference type="InterPro" id="IPR036962">
    <property type="entry name" value="Glyco_hydro_3_N_sf"/>
</dbReference>
<gene>
    <name evidence="14" type="ORF">FA13DRAFT_1751625</name>
</gene>
<dbReference type="Pfam" id="PF00933">
    <property type="entry name" value="Glyco_hydro_3"/>
    <property type="match status" value="1"/>
</dbReference>
<accession>A0A4Y7TYC1</accession>
<dbReference type="Pfam" id="PF14310">
    <property type="entry name" value="Fn3-like"/>
    <property type="match status" value="1"/>
</dbReference>
<keyword evidence="7" id="KW-0136">Cellulose degradation</keyword>
<keyword evidence="9" id="KW-0326">Glycosidase</keyword>
<keyword evidence="8" id="KW-0119">Carbohydrate metabolism</keyword>
<evidence type="ECO:0000256" key="12">
    <source>
        <dbReference type="SAM" id="SignalP"/>
    </source>
</evidence>
<dbReference type="Pfam" id="PF00734">
    <property type="entry name" value="CBM_1"/>
    <property type="match status" value="1"/>
</dbReference>
<feature type="domain" description="CBM1" evidence="13">
    <location>
        <begin position="17"/>
        <end position="70"/>
    </location>
</feature>
<sequence length="796" mass="84233">MKGLLGAVLLCISIAQAQQPLYGQCGGVGWTGSTTCVSGGVCTKLNDCEFRVSLSQLVLNAVQSVYSQCLPGQATSSNPASSTTPVPTPTTSVPTGTTTSAAPPYTPTATGAFGHLANMSPEWRTAYEKARTAVSKLSLNDKVNLATGVQWRKGPCVGNTPAISSIGFPGLCLQDGPLGIRFADKVTAFPAGINAAATFNRTLMRLRGSDMGAEFRGKGINVALAPAMNVQRVPAGGRNWEAFGSDPYLNGEAAYETIMGIQSQGVQTSAKHFINNEQEHFRESSSSNVDDRTTPADQLNSTWACENDKMLNQILKGEMGFPGYWWATHSTTSVNSGLDMTMPGTTYFGQNLVNAVNQGRVNSSRIDDIALRILAGWYLLKQDSGFPSVNFNSWNINGAGQHIDVQGNHKQTARAVGAASTVLLKNVGGALPLKSPRTLAIIGNGAGPGSRGPNGYEDRAGNDGVLGMGWGSGTVEYPYLITPLDAIKSRAGSGTTTSTLPATAANGKDYALVFITADGGEGYLTVEGHAGDRNDLKAWHNGDALVQRVAQSNTKTIVVVNTVGPIEMEPWINNTNVVAVVWSGLPGQEAGNAVADVLFGDYNPSGRLPYTIGKAVRDYSAQVLYNSNTQVPTITYSEGLNIDYRHFDKNNIEPRFEFGFGLSYTTFAYGNLRVSGSAGQVTVPSGPGTSLDPKLHEKVVTVTFDLTNNGTVAGHEIPQLYIGLPASADSPPKSLKGFDSVYLAAGQTKSVTMELSRFDLSIWDTAGQRWRVPAGTTDVLVGASSRDIRLRGSVTN</sequence>
<dbReference type="STRING" id="71717.A0A4Y7TYC1"/>
<dbReference type="FunFam" id="3.40.50.1700:FF:000003">
    <property type="entry name" value="Probable beta-glucosidase"/>
    <property type="match status" value="1"/>
</dbReference>
<dbReference type="InterPro" id="IPR035971">
    <property type="entry name" value="CBD_sf"/>
</dbReference>
<dbReference type="Gene3D" id="3.20.20.300">
    <property type="entry name" value="Glycoside hydrolase, family 3, N-terminal domain"/>
    <property type="match status" value="1"/>
</dbReference>
<evidence type="ECO:0000256" key="6">
    <source>
        <dbReference type="ARBA" id="ARBA00022801"/>
    </source>
</evidence>
<dbReference type="SMART" id="SM00236">
    <property type="entry name" value="fCBD"/>
    <property type="match status" value="1"/>
</dbReference>
<dbReference type="InterPro" id="IPR013783">
    <property type="entry name" value="Ig-like_fold"/>
</dbReference>
<dbReference type="InterPro" id="IPR002772">
    <property type="entry name" value="Glyco_hydro_3_C"/>
</dbReference>
<evidence type="ECO:0000256" key="7">
    <source>
        <dbReference type="ARBA" id="ARBA00023001"/>
    </source>
</evidence>
<evidence type="ECO:0000256" key="9">
    <source>
        <dbReference type="ARBA" id="ARBA00023295"/>
    </source>
</evidence>
<keyword evidence="6" id="KW-0378">Hydrolase</keyword>
<comment type="similarity">
    <text evidence="3">Belongs to the glycosyl hydrolase 3 family.</text>
</comment>
<dbReference type="InterPro" id="IPR026891">
    <property type="entry name" value="Fn3-like"/>
</dbReference>
<evidence type="ECO:0000256" key="11">
    <source>
        <dbReference type="SAM" id="MobiDB-lite"/>
    </source>
</evidence>
<dbReference type="SUPFAM" id="SSF57180">
    <property type="entry name" value="Cellulose-binding domain"/>
    <property type="match status" value="1"/>
</dbReference>
<dbReference type="GO" id="GO:0008422">
    <property type="term" value="F:beta-glucosidase activity"/>
    <property type="evidence" value="ECO:0007669"/>
    <property type="project" value="UniProtKB-EC"/>
</dbReference>
<dbReference type="GO" id="GO:0030248">
    <property type="term" value="F:cellulose binding"/>
    <property type="evidence" value="ECO:0007669"/>
    <property type="project" value="InterPro"/>
</dbReference>
<organism evidence="14 15">
    <name type="scientific">Coprinellus micaceus</name>
    <name type="common">Glistening ink-cap mushroom</name>
    <name type="synonym">Coprinus micaceus</name>
    <dbReference type="NCBI Taxonomy" id="71717"/>
    <lineage>
        <taxon>Eukaryota</taxon>
        <taxon>Fungi</taxon>
        <taxon>Dikarya</taxon>
        <taxon>Basidiomycota</taxon>
        <taxon>Agaricomycotina</taxon>
        <taxon>Agaricomycetes</taxon>
        <taxon>Agaricomycetidae</taxon>
        <taxon>Agaricales</taxon>
        <taxon>Agaricineae</taxon>
        <taxon>Psathyrellaceae</taxon>
        <taxon>Coprinellus</taxon>
    </lineage>
</organism>
<evidence type="ECO:0000256" key="8">
    <source>
        <dbReference type="ARBA" id="ARBA00023277"/>
    </source>
</evidence>
<dbReference type="GO" id="GO:0005576">
    <property type="term" value="C:extracellular region"/>
    <property type="evidence" value="ECO:0007669"/>
    <property type="project" value="InterPro"/>
</dbReference>
<dbReference type="PANTHER" id="PTHR42715">
    <property type="entry name" value="BETA-GLUCOSIDASE"/>
    <property type="match status" value="1"/>
</dbReference>
<evidence type="ECO:0000256" key="5">
    <source>
        <dbReference type="ARBA" id="ARBA00022729"/>
    </source>
</evidence>
<feature type="region of interest" description="Disordered" evidence="11">
    <location>
        <begin position="76"/>
        <end position="105"/>
    </location>
</feature>
<comment type="catalytic activity">
    <reaction evidence="1">
        <text>Hydrolysis of terminal, non-reducing beta-D-glucosyl residues with release of beta-D-glucose.</text>
        <dbReference type="EC" id="3.2.1.21"/>
    </reaction>
</comment>
<dbReference type="Proteomes" id="UP000298030">
    <property type="component" value="Unassembled WGS sequence"/>
</dbReference>
<name>A0A4Y7TYC1_COPMI</name>
<dbReference type="AlphaFoldDB" id="A0A4Y7TYC1"/>
<dbReference type="InterPro" id="IPR050288">
    <property type="entry name" value="Cellulose_deg_GH3"/>
</dbReference>
<dbReference type="Pfam" id="PF01915">
    <property type="entry name" value="Glyco_hydro_3_C"/>
    <property type="match status" value="1"/>
</dbReference>
<feature type="signal peptide" evidence="12">
    <location>
        <begin position="1"/>
        <end position="17"/>
    </location>
</feature>
<reference evidence="14 15" key="1">
    <citation type="journal article" date="2019" name="Nat. Ecol. Evol.">
        <title>Megaphylogeny resolves global patterns of mushroom evolution.</title>
        <authorList>
            <person name="Varga T."/>
            <person name="Krizsan K."/>
            <person name="Foldi C."/>
            <person name="Dima B."/>
            <person name="Sanchez-Garcia M."/>
            <person name="Sanchez-Ramirez S."/>
            <person name="Szollosi G.J."/>
            <person name="Szarkandi J.G."/>
            <person name="Papp V."/>
            <person name="Albert L."/>
            <person name="Andreopoulos W."/>
            <person name="Angelini C."/>
            <person name="Antonin V."/>
            <person name="Barry K.W."/>
            <person name="Bougher N.L."/>
            <person name="Buchanan P."/>
            <person name="Buyck B."/>
            <person name="Bense V."/>
            <person name="Catcheside P."/>
            <person name="Chovatia M."/>
            <person name="Cooper J."/>
            <person name="Damon W."/>
            <person name="Desjardin D."/>
            <person name="Finy P."/>
            <person name="Geml J."/>
            <person name="Haridas S."/>
            <person name="Hughes K."/>
            <person name="Justo A."/>
            <person name="Karasinski D."/>
            <person name="Kautmanova I."/>
            <person name="Kiss B."/>
            <person name="Kocsube S."/>
            <person name="Kotiranta H."/>
            <person name="LaButti K.M."/>
            <person name="Lechner B.E."/>
            <person name="Liimatainen K."/>
            <person name="Lipzen A."/>
            <person name="Lukacs Z."/>
            <person name="Mihaltcheva S."/>
            <person name="Morgado L.N."/>
            <person name="Niskanen T."/>
            <person name="Noordeloos M.E."/>
            <person name="Ohm R.A."/>
            <person name="Ortiz-Santana B."/>
            <person name="Ovrebo C."/>
            <person name="Racz N."/>
            <person name="Riley R."/>
            <person name="Savchenko A."/>
            <person name="Shiryaev A."/>
            <person name="Soop K."/>
            <person name="Spirin V."/>
            <person name="Szebenyi C."/>
            <person name="Tomsovsky M."/>
            <person name="Tulloss R.E."/>
            <person name="Uehling J."/>
            <person name="Grigoriev I.V."/>
            <person name="Vagvolgyi C."/>
            <person name="Papp T."/>
            <person name="Martin F.M."/>
            <person name="Miettinen O."/>
            <person name="Hibbett D.S."/>
            <person name="Nagy L.G."/>
        </authorList>
    </citation>
    <scope>NUCLEOTIDE SEQUENCE [LARGE SCALE GENOMIC DNA]</scope>
    <source>
        <strain evidence="14 15">FP101781</strain>
    </source>
</reference>